<evidence type="ECO:0000256" key="1">
    <source>
        <dbReference type="PROSITE-ProRule" id="PRU00023"/>
    </source>
</evidence>
<gene>
    <name evidence="3" type="ORF">K450DRAFT_224287</name>
</gene>
<dbReference type="SMART" id="SM00248">
    <property type="entry name" value="ANK"/>
    <property type="match status" value="2"/>
</dbReference>
<feature type="compositionally biased region" description="Low complexity" evidence="2">
    <location>
        <begin position="1"/>
        <end position="17"/>
    </location>
</feature>
<dbReference type="Gene3D" id="1.25.40.20">
    <property type="entry name" value="Ankyrin repeat-containing domain"/>
    <property type="match status" value="1"/>
</dbReference>
<feature type="repeat" description="ANK" evidence="1">
    <location>
        <begin position="102"/>
        <end position="135"/>
    </location>
</feature>
<dbReference type="SUPFAM" id="SSF48403">
    <property type="entry name" value="Ankyrin repeat"/>
    <property type="match status" value="1"/>
</dbReference>
<organism evidence="3 4">
    <name type="scientific">Umbelopsis ramanniana AG</name>
    <dbReference type="NCBI Taxonomy" id="1314678"/>
    <lineage>
        <taxon>Eukaryota</taxon>
        <taxon>Fungi</taxon>
        <taxon>Fungi incertae sedis</taxon>
        <taxon>Mucoromycota</taxon>
        <taxon>Mucoromycotina</taxon>
        <taxon>Umbelopsidomycetes</taxon>
        <taxon>Umbelopsidales</taxon>
        <taxon>Umbelopsidaceae</taxon>
        <taxon>Umbelopsis</taxon>
    </lineage>
</organism>
<dbReference type="EMBL" id="MU620897">
    <property type="protein sequence ID" value="KAI8583114.1"/>
    <property type="molecule type" value="Genomic_DNA"/>
</dbReference>
<feature type="region of interest" description="Disordered" evidence="2">
    <location>
        <begin position="1"/>
        <end position="26"/>
    </location>
</feature>
<evidence type="ECO:0000256" key="2">
    <source>
        <dbReference type="SAM" id="MobiDB-lite"/>
    </source>
</evidence>
<dbReference type="GeneID" id="75911537"/>
<dbReference type="PROSITE" id="PS50297">
    <property type="entry name" value="ANK_REP_REGION"/>
    <property type="match status" value="1"/>
</dbReference>
<dbReference type="InterPro" id="IPR036770">
    <property type="entry name" value="Ankyrin_rpt-contain_sf"/>
</dbReference>
<protein>
    <submittedName>
        <fullName evidence="3">Uncharacterized protein</fullName>
    </submittedName>
</protein>
<name>A0AAD5EH40_UMBRA</name>
<keyword evidence="1" id="KW-0040">ANK repeat</keyword>
<reference evidence="3" key="1">
    <citation type="submission" date="2021-06" db="EMBL/GenBank/DDBJ databases">
        <authorList>
            <consortium name="DOE Joint Genome Institute"/>
            <person name="Mondo S.J."/>
            <person name="Amses K.R."/>
            <person name="Simmons D.R."/>
            <person name="Longcore J.E."/>
            <person name="Seto K."/>
            <person name="Alves G.H."/>
            <person name="Bonds A.E."/>
            <person name="Quandt C.A."/>
            <person name="Davis W.J."/>
            <person name="Chang Y."/>
            <person name="Letcher P.M."/>
            <person name="Powell M.J."/>
            <person name="Kuo A."/>
            <person name="Labutti K."/>
            <person name="Pangilinan J."/>
            <person name="Andreopoulos W."/>
            <person name="Tritt A."/>
            <person name="Riley R."/>
            <person name="Hundley H."/>
            <person name="Johnson J."/>
            <person name="Lipzen A."/>
            <person name="Barry K."/>
            <person name="Berbee M.L."/>
            <person name="Buchler N.E."/>
            <person name="Grigoriev I.V."/>
            <person name="Spatafora J.W."/>
            <person name="Stajich J.E."/>
            <person name="James T.Y."/>
        </authorList>
    </citation>
    <scope>NUCLEOTIDE SEQUENCE</scope>
    <source>
        <strain evidence="3">AG</strain>
    </source>
</reference>
<dbReference type="RefSeq" id="XP_051448118.1">
    <property type="nucleotide sequence ID" value="XM_051586189.1"/>
</dbReference>
<keyword evidence="4" id="KW-1185">Reference proteome</keyword>
<evidence type="ECO:0000313" key="4">
    <source>
        <dbReference type="Proteomes" id="UP001206595"/>
    </source>
</evidence>
<dbReference type="AlphaFoldDB" id="A0AAD5EH40"/>
<accession>A0AAD5EH40</accession>
<reference evidence="3" key="2">
    <citation type="journal article" date="2022" name="Proc. Natl. Acad. Sci. U.S.A.">
        <title>Diploid-dominant life cycles characterize the early evolution of Fungi.</title>
        <authorList>
            <person name="Amses K.R."/>
            <person name="Simmons D.R."/>
            <person name="Longcore J.E."/>
            <person name="Mondo S.J."/>
            <person name="Seto K."/>
            <person name="Jeronimo G.H."/>
            <person name="Bonds A.E."/>
            <person name="Quandt C.A."/>
            <person name="Davis W.J."/>
            <person name="Chang Y."/>
            <person name="Federici B.A."/>
            <person name="Kuo A."/>
            <person name="LaButti K."/>
            <person name="Pangilinan J."/>
            <person name="Andreopoulos W."/>
            <person name="Tritt A."/>
            <person name="Riley R."/>
            <person name="Hundley H."/>
            <person name="Johnson J."/>
            <person name="Lipzen A."/>
            <person name="Barry K."/>
            <person name="Lang B.F."/>
            <person name="Cuomo C.A."/>
            <person name="Buchler N.E."/>
            <person name="Grigoriev I.V."/>
            <person name="Spatafora J.W."/>
            <person name="Stajich J.E."/>
            <person name="James T.Y."/>
        </authorList>
    </citation>
    <scope>NUCLEOTIDE SEQUENCE</scope>
    <source>
        <strain evidence="3">AG</strain>
    </source>
</reference>
<dbReference type="InterPro" id="IPR002110">
    <property type="entry name" value="Ankyrin_rpt"/>
</dbReference>
<dbReference type="Pfam" id="PF12796">
    <property type="entry name" value="Ank_2"/>
    <property type="match status" value="1"/>
</dbReference>
<dbReference type="Proteomes" id="UP001206595">
    <property type="component" value="Unassembled WGS sequence"/>
</dbReference>
<proteinExistence type="predicted"/>
<dbReference type="PROSITE" id="PS50088">
    <property type="entry name" value="ANK_REPEAT"/>
    <property type="match status" value="1"/>
</dbReference>
<comment type="caution">
    <text evidence="3">The sequence shown here is derived from an EMBL/GenBank/DDBJ whole genome shotgun (WGS) entry which is preliminary data.</text>
</comment>
<evidence type="ECO:0000313" key="3">
    <source>
        <dbReference type="EMBL" id="KAI8583114.1"/>
    </source>
</evidence>
<sequence>MSAVAAHGHQATAASSSPSPNQTPEYITPPVPSDSHLWYGGAHQQGLRSTLTNEPEHINVYHHEIGNQTTDITLFTASMTGNLAVLQELLRTHDPNITQPSTGLSALHYASSRGHIQLVNYLLDDAGATVDLEDREGEHC</sequence>